<reference evidence="6" key="2">
    <citation type="submission" date="2023-04" db="EMBL/GenBank/DDBJ databases">
        <authorList>
            <person name="Bruccoleri R.E."/>
            <person name="Oakeley E.J."/>
            <person name="Faust A.-M."/>
            <person name="Dessus-Babus S."/>
            <person name="Altorfer M."/>
            <person name="Burckhardt D."/>
            <person name="Oertli M."/>
            <person name="Naumann U."/>
            <person name="Petersen F."/>
            <person name="Wong J."/>
        </authorList>
    </citation>
    <scope>NUCLEOTIDE SEQUENCE</scope>
    <source>
        <strain evidence="6">GSM-AAB239-AS_SAM_17_03QT</strain>
        <tissue evidence="6">Leaf</tissue>
    </source>
</reference>
<dbReference type="SMART" id="SM00743">
    <property type="entry name" value="Agenet"/>
    <property type="match status" value="4"/>
</dbReference>
<dbReference type="InterPro" id="IPR007930">
    <property type="entry name" value="DUF724"/>
</dbReference>
<sequence>MLCIQFYAAPNLTPPNPTKMTRKRKADPSPVSRRSSLSVGSEVEVRSNEDGFHGSWFEATITKDLAKSRSYAVAYTTLLSSPSSDGEEPPAPLEEAVRRSMVRPRPPRPGPNKAYGLHHLVEAFHNDGWWAGVVSGLPGGGRDLYTVCFPSSREEFKFRTSELREQMQWLRGDWISLQVQQQGGPDEMFGVGAPVEVSRDNQNYGAAWFVGTVLKVIGKKNFLVEYENLRVDGEDGNSGTLLKEIVDLQYIRPPPTSKSKKFNVLDEVEAYCGDGWYAATVLKVLPGPRYVVNSKGGEVELDQSSIRCRCSWTGGVWLHFSQGKQLESQTSRGIKSAGCGRNPNNGKSHPVFELTSSNDSSEVANESNFVMSKRKETGGPDSEIQTESLHAPKKPRNGKLFGQPCQSADEMLRECIFQTEGTSVKSPYSENPLIVAIPALADTQDLQGTPERIPKSHGECTPVGNETADSLVSMDSSFNSNSRVSKCQLNACSSLVPSGLEASDFTPISGWGSCKGLHSSKDNTRMRRKKLAIWRKKPIDVVDARHHEEEVTTVRNRDKNQETRIVNMRASIERDGSETRQEEERNEIVSGEGMGDGVGIADRALSGNISPNVVLPRDNVVVECSSAEPPCCQHAEETQSENSLIVITEKTFKADLSKHWTNKQQNFLEDSYLNPVMEPIRLAKLLYSTTQQSHHPVGRLFSNEVKEMQICAFELDRAEREDQALVSSSQEIVLLNSNELVPSLLLSDRTVSRDNEETMIGANPSEPASDKIEPPFTKKSTLWKQIESDDAFRIMPQQPHFRQLEHNVMELREGMAIGLMVAYADLVSEIRAIGVVNSPKIYEDKLKALDSLESNGFIVQFLRDRLRNLLEMKDKLIESERQRVELEGQLVERVAERERYRILSSALDKVISDWEENLSLLRMKRASINSNMDSNDLEILNLQRAAQANKEAIVSATEQYNDALAAPW</sequence>
<reference evidence="6" key="1">
    <citation type="journal article" date="2023" name="GigaByte">
        <title>Genome assembly of the bearded iris, Iris pallida Lam.</title>
        <authorList>
            <person name="Bruccoleri R.E."/>
            <person name="Oakeley E.J."/>
            <person name="Faust A.M.E."/>
            <person name="Altorfer M."/>
            <person name="Dessus-Babus S."/>
            <person name="Burckhardt D."/>
            <person name="Oertli M."/>
            <person name="Naumann U."/>
            <person name="Petersen F."/>
            <person name="Wong J."/>
        </authorList>
    </citation>
    <scope>NUCLEOTIDE SEQUENCE</scope>
    <source>
        <strain evidence="6">GSM-AAB239-AS_SAM_17_03QT</strain>
    </source>
</reference>
<feature type="compositionally biased region" description="Low complexity" evidence="4">
    <location>
        <begin position="28"/>
        <end position="42"/>
    </location>
</feature>
<evidence type="ECO:0000256" key="3">
    <source>
        <dbReference type="SAM" id="Coils"/>
    </source>
</evidence>
<proteinExistence type="predicted"/>
<dbReference type="PANTHER" id="PTHR31917:SF147">
    <property type="entry name" value="AGENET DOMAIN-CONTAINING PROTEIN"/>
    <property type="match status" value="1"/>
</dbReference>
<feature type="coiled-coil region" evidence="3">
    <location>
        <begin position="859"/>
        <end position="889"/>
    </location>
</feature>
<feature type="domain" description="Agenet" evidence="5">
    <location>
        <begin position="113"/>
        <end position="171"/>
    </location>
</feature>
<dbReference type="PANTHER" id="PTHR31917">
    <property type="entry name" value="AGENET DOMAIN-CONTAINING PROTEIN-RELATED"/>
    <property type="match status" value="1"/>
</dbReference>
<dbReference type="InterPro" id="IPR008395">
    <property type="entry name" value="Agenet-like_dom"/>
</dbReference>
<keyword evidence="2" id="KW-0341">Growth regulation</keyword>
<evidence type="ECO:0000313" key="7">
    <source>
        <dbReference type="Proteomes" id="UP001140949"/>
    </source>
</evidence>
<evidence type="ECO:0000256" key="4">
    <source>
        <dbReference type="SAM" id="MobiDB-lite"/>
    </source>
</evidence>
<evidence type="ECO:0000256" key="1">
    <source>
        <dbReference type="ARBA" id="ARBA00022448"/>
    </source>
</evidence>
<dbReference type="CDD" id="cd20405">
    <property type="entry name" value="Tudor_Agenet_AtDUF_rpt1_3"/>
    <property type="match status" value="2"/>
</dbReference>
<feature type="domain" description="Agenet" evidence="5">
    <location>
        <begin position="260"/>
        <end position="314"/>
    </location>
</feature>
<keyword evidence="7" id="KW-1185">Reference proteome</keyword>
<comment type="caution">
    <text evidence="6">The sequence shown here is derived from an EMBL/GenBank/DDBJ whole genome shotgun (WGS) entry which is preliminary data.</text>
</comment>
<dbReference type="Pfam" id="PF05641">
    <property type="entry name" value="Agenet"/>
    <property type="match status" value="2"/>
</dbReference>
<evidence type="ECO:0000256" key="2">
    <source>
        <dbReference type="ARBA" id="ARBA00022604"/>
    </source>
</evidence>
<feature type="compositionally biased region" description="Basic and acidic residues" evidence="4">
    <location>
        <begin position="573"/>
        <end position="587"/>
    </location>
</feature>
<protein>
    <submittedName>
        <fullName evidence="6">DUF724 domain-containing protein 3-like isoform X2</fullName>
    </submittedName>
</protein>
<feature type="domain" description="Agenet" evidence="5">
    <location>
        <begin position="187"/>
        <end position="259"/>
    </location>
</feature>
<evidence type="ECO:0000313" key="6">
    <source>
        <dbReference type="EMBL" id="KAJ6846130.1"/>
    </source>
</evidence>
<accession>A0AAX6HYH9</accession>
<dbReference type="Gene3D" id="2.30.30.140">
    <property type="match status" value="1"/>
</dbReference>
<keyword evidence="3" id="KW-0175">Coiled coil</keyword>
<feature type="region of interest" description="Disordered" evidence="4">
    <location>
        <begin position="12"/>
        <end position="42"/>
    </location>
</feature>
<evidence type="ECO:0000259" key="5">
    <source>
        <dbReference type="SMART" id="SM00743"/>
    </source>
</evidence>
<feature type="compositionally biased region" description="Polar residues" evidence="4">
    <location>
        <begin position="354"/>
        <end position="370"/>
    </location>
</feature>
<keyword evidence="1" id="KW-0813">Transport</keyword>
<dbReference type="EMBL" id="JANAVB010005599">
    <property type="protein sequence ID" value="KAJ6846130.1"/>
    <property type="molecule type" value="Genomic_DNA"/>
</dbReference>
<dbReference type="CDD" id="cd20406">
    <property type="entry name" value="Tudor_Agenet_AtDUF_rpt2_4"/>
    <property type="match status" value="2"/>
</dbReference>
<dbReference type="InterPro" id="IPR014002">
    <property type="entry name" value="Agenet_dom_plant"/>
</dbReference>
<dbReference type="AlphaFoldDB" id="A0AAX6HYH9"/>
<dbReference type="Proteomes" id="UP001140949">
    <property type="component" value="Unassembled WGS sequence"/>
</dbReference>
<organism evidence="6 7">
    <name type="scientific">Iris pallida</name>
    <name type="common">Sweet iris</name>
    <dbReference type="NCBI Taxonomy" id="29817"/>
    <lineage>
        <taxon>Eukaryota</taxon>
        <taxon>Viridiplantae</taxon>
        <taxon>Streptophyta</taxon>
        <taxon>Embryophyta</taxon>
        <taxon>Tracheophyta</taxon>
        <taxon>Spermatophyta</taxon>
        <taxon>Magnoliopsida</taxon>
        <taxon>Liliopsida</taxon>
        <taxon>Asparagales</taxon>
        <taxon>Iridaceae</taxon>
        <taxon>Iridoideae</taxon>
        <taxon>Irideae</taxon>
        <taxon>Iris</taxon>
    </lineage>
</organism>
<dbReference type="Pfam" id="PF05266">
    <property type="entry name" value="DUF724"/>
    <property type="match status" value="1"/>
</dbReference>
<feature type="region of interest" description="Disordered" evidence="4">
    <location>
        <begin position="329"/>
        <end position="399"/>
    </location>
</feature>
<feature type="region of interest" description="Disordered" evidence="4">
    <location>
        <begin position="573"/>
        <end position="595"/>
    </location>
</feature>
<feature type="domain" description="Agenet" evidence="5">
    <location>
        <begin position="35"/>
        <end position="110"/>
    </location>
</feature>
<name>A0AAX6HYH9_IRIPA</name>
<gene>
    <name evidence="6" type="ORF">M6B38_278805</name>
</gene>